<dbReference type="Proteomes" id="UP001592531">
    <property type="component" value="Unassembled WGS sequence"/>
</dbReference>
<evidence type="ECO:0000313" key="3">
    <source>
        <dbReference type="Proteomes" id="UP001592531"/>
    </source>
</evidence>
<name>A0ABV6VRK1_9ACTN</name>
<dbReference type="EMBL" id="JBHFAB010000004">
    <property type="protein sequence ID" value="MFC1416385.1"/>
    <property type="molecule type" value="Genomic_DNA"/>
</dbReference>
<keyword evidence="3" id="KW-1185">Reference proteome</keyword>
<reference evidence="2 3" key="1">
    <citation type="submission" date="2024-09" db="EMBL/GenBank/DDBJ databases">
        <authorList>
            <person name="Lee S.D."/>
        </authorList>
    </citation>
    <scope>NUCLEOTIDE SEQUENCE [LARGE SCALE GENOMIC DNA]</scope>
    <source>
        <strain evidence="2 3">N8-3</strain>
    </source>
</reference>
<evidence type="ECO:0000313" key="2">
    <source>
        <dbReference type="EMBL" id="MFC1416385.1"/>
    </source>
</evidence>
<gene>
    <name evidence="2" type="ORF">ACEZDE_06975</name>
</gene>
<accession>A0ABV6VRK1</accession>
<dbReference type="Pfam" id="PF21806">
    <property type="entry name" value="DUF6879"/>
    <property type="match status" value="1"/>
</dbReference>
<comment type="caution">
    <text evidence="2">The sequence shown here is derived from an EMBL/GenBank/DDBJ whole genome shotgun (WGS) entry which is preliminary data.</text>
</comment>
<dbReference type="RefSeq" id="WP_380533578.1">
    <property type="nucleotide sequence ID" value="NZ_JBHFAB010000004.1"/>
</dbReference>
<protein>
    <submittedName>
        <fullName evidence="2">DUF6879 family protein</fullName>
    </submittedName>
</protein>
<evidence type="ECO:0000259" key="1">
    <source>
        <dbReference type="Pfam" id="PF21806"/>
    </source>
</evidence>
<sequence>MSQKDWTEPFRQARYSAVHLEMRDSYAVAAEAERFAAWRETGTVDVEADAVEHRQVWMALVREMVARGVIVRRARIISEPVTDYIRWEHAITAANLGAGEQVSWLPRRSAADLALPGTDFWLFDDDLVRFGHFTGDGDLAGHEVRTESHVLKLCRESFDQVWDRATPHEDYEIH</sequence>
<dbReference type="InterPro" id="IPR049244">
    <property type="entry name" value="DUF6879"/>
</dbReference>
<feature type="domain" description="DUF6879" evidence="1">
    <location>
        <begin position="5"/>
        <end position="171"/>
    </location>
</feature>
<proteinExistence type="predicted"/>
<organism evidence="2 3">
    <name type="scientific">Streptacidiphilus cavernicola</name>
    <dbReference type="NCBI Taxonomy" id="3342716"/>
    <lineage>
        <taxon>Bacteria</taxon>
        <taxon>Bacillati</taxon>
        <taxon>Actinomycetota</taxon>
        <taxon>Actinomycetes</taxon>
        <taxon>Kitasatosporales</taxon>
        <taxon>Streptomycetaceae</taxon>
        <taxon>Streptacidiphilus</taxon>
    </lineage>
</organism>